<evidence type="ECO:0000313" key="3">
    <source>
        <dbReference type="Proteomes" id="UP000287651"/>
    </source>
</evidence>
<proteinExistence type="predicted"/>
<organism evidence="2 3">
    <name type="scientific">Ensete ventricosum</name>
    <name type="common">Abyssinian banana</name>
    <name type="synonym">Musa ensete</name>
    <dbReference type="NCBI Taxonomy" id="4639"/>
    <lineage>
        <taxon>Eukaryota</taxon>
        <taxon>Viridiplantae</taxon>
        <taxon>Streptophyta</taxon>
        <taxon>Embryophyta</taxon>
        <taxon>Tracheophyta</taxon>
        <taxon>Spermatophyta</taxon>
        <taxon>Magnoliopsida</taxon>
        <taxon>Liliopsida</taxon>
        <taxon>Zingiberales</taxon>
        <taxon>Musaceae</taxon>
        <taxon>Ensete</taxon>
    </lineage>
</organism>
<comment type="caution">
    <text evidence="2">The sequence shown here is derived from an EMBL/GenBank/DDBJ whole genome shotgun (WGS) entry which is preliminary data.</text>
</comment>
<dbReference type="EMBL" id="AMZH03014367">
    <property type="protein sequence ID" value="RRT47750.1"/>
    <property type="molecule type" value="Genomic_DNA"/>
</dbReference>
<feature type="region of interest" description="Disordered" evidence="1">
    <location>
        <begin position="1"/>
        <end position="31"/>
    </location>
</feature>
<sequence>MKPGLGRVRERWGPPLAPPGKRMRTNPVAGRPHTATKIFIARVKEIFALDNCPDQESSIRRGGRRMVDSGSNELESGITCFAAPSLDEV</sequence>
<dbReference type="AlphaFoldDB" id="A0A426Y7Q5"/>
<accession>A0A426Y7Q5</accession>
<evidence type="ECO:0000313" key="2">
    <source>
        <dbReference type="EMBL" id="RRT47750.1"/>
    </source>
</evidence>
<gene>
    <name evidence="2" type="ORF">B296_00045514</name>
</gene>
<protein>
    <submittedName>
        <fullName evidence="2">Uncharacterized protein</fullName>
    </submittedName>
</protein>
<dbReference type="Proteomes" id="UP000287651">
    <property type="component" value="Unassembled WGS sequence"/>
</dbReference>
<reference evidence="2 3" key="1">
    <citation type="journal article" date="2014" name="Agronomy (Basel)">
        <title>A Draft Genome Sequence for Ensete ventricosum, the Drought-Tolerant Tree Against Hunger.</title>
        <authorList>
            <person name="Harrison J."/>
            <person name="Moore K.A."/>
            <person name="Paszkiewicz K."/>
            <person name="Jones T."/>
            <person name="Grant M."/>
            <person name="Ambacheew D."/>
            <person name="Muzemil S."/>
            <person name="Studholme D.J."/>
        </authorList>
    </citation>
    <scope>NUCLEOTIDE SEQUENCE [LARGE SCALE GENOMIC DNA]</scope>
</reference>
<name>A0A426Y7Q5_ENSVE</name>
<evidence type="ECO:0000256" key="1">
    <source>
        <dbReference type="SAM" id="MobiDB-lite"/>
    </source>
</evidence>